<dbReference type="GO" id="GO:0046872">
    <property type="term" value="F:metal ion binding"/>
    <property type="evidence" value="ECO:0007669"/>
    <property type="project" value="UniProtKB-KW"/>
</dbReference>
<comment type="caution">
    <text evidence="4">The sequence shown here is derived from an EMBL/GenBank/DDBJ whole genome shotgun (WGS) entry which is preliminary data.</text>
</comment>
<dbReference type="AlphaFoldDB" id="A0A835YTQ3"/>
<evidence type="ECO:0000313" key="4">
    <source>
        <dbReference type="EMBL" id="KAG5180523.1"/>
    </source>
</evidence>
<organism evidence="4 5">
    <name type="scientific">Tribonema minus</name>
    <dbReference type="NCBI Taxonomy" id="303371"/>
    <lineage>
        <taxon>Eukaryota</taxon>
        <taxon>Sar</taxon>
        <taxon>Stramenopiles</taxon>
        <taxon>Ochrophyta</taxon>
        <taxon>PX clade</taxon>
        <taxon>Xanthophyceae</taxon>
        <taxon>Tribonematales</taxon>
        <taxon>Tribonemataceae</taxon>
        <taxon>Tribonema</taxon>
    </lineage>
</organism>
<dbReference type="Proteomes" id="UP000664859">
    <property type="component" value="Unassembled WGS sequence"/>
</dbReference>
<protein>
    <recommendedName>
        <fullName evidence="6">Phytanoyl-CoA dioxygenase</fullName>
    </recommendedName>
</protein>
<dbReference type="PANTHER" id="PTHR20883">
    <property type="entry name" value="PHYTANOYL-COA DIOXYGENASE DOMAIN CONTAINING 1"/>
    <property type="match status" value="1"/>
</dbReference>
<reference evidence="4" key="1">
    <citation type="submission" date="2021-02" db="EMBL/GenBank/DDBJ databases">
        <title>First Annotated Genome of the Yellow-green Alga Tribonema minus.</title>
        <authorList>
            <person name="Mahan K.M."/>
        </authorList>
    </citation>
    <scope>NUCLEOTIDE SEQUENCE</scope>
    <source>
        <strain evidence="4">UTEX B ZZ1240</strain>
    </source>
</reference>
<dbReference type="EMBL" id="JAFCMP010000390">
    <property type="protein sequence ID" value="KAG5180523.1"/>
    <property type="molecule type" value="Genomic_DNA"/>
</dbReference>
<accession>A0A835YTQ3</accession>
<dbReference type="OrthoDB" id="445007at2759"/>
<keyword evidence="2" id="KW-0479">Metal-binding</keyword>
<sequence length="293" mass="32782">MSSSGAKFSSSPFLTPEQVAAYHQDGYLVLPGFWSQQQVAGAKQAIGEVLAKMDLDESRTIFTTKEQNRAADEYFLGSGDKVRFFWEEDSFDGKTFKQERTQCINKIGHALHDLDPTFKQLSYDERIGRICKELGMSTPLACQSMYIFKQPRIGGQVRPHQDGAFLYTQPQSVIGFWWGLERCTLENGCLWAVPGSHRAGVTRRFRRCREGAPGCEFEPPEPVEWDTSAGVPLECDAGTLVILHNALVHYSLDNKSDKSRHAYTLHVVDGKPGIEYPADNWLQKPGGFNVIAG</sequence>
<gene>
    <name evidence="4" type="ORF">JKP88DRAFT_270219</name>
</gene>
<evidence type="ECO:0000256" key="3">
    <source>
        <dbReference type="ARBA" id="ARBA00023004"/>
    </source>
</evidence>
<dbReference type="SUPFAM" id="SSF51197">
    <property type="entry name" value="Clavaminate synthase-like"/>
    <property type="match status" value="1"/>
</dbReference>
<dbReference type="Pfam" id="PF05721">
    <property type="entry name" value="PhyH"/>
    <property type="match status" value="1"/>
</dbReference>
<keyword evidence="5" id="KW-1185">Reference proteome</keyword>
<dbReference type="Gene3D" id="2.60.120.620">
    <property type="entry name" value="q2cbj1_9rhob like domain"/>
    <property type="match status" value="1"/>
</dbReference>
<dbReference type="PANTHER" id="PTHR20883:SF15">
    <property type="entry name" value="PHYTANOYL-COA DIOXYGENASE DOMAIN-CONTAINING PROTEIN 1"/>
    <property type="match status" value="1"/>
</dbReference>
<name>A0A835YTQ3_9STRA</name>
<dbReference type="InterPro" id="IPR008775">
    <property type="entry name" value="Phytyl_CoA_dOase-like"/>
</dbReference>
<evidence type="ECO:0000313" key="5">
    <source>
        <dbReference type="Proteomes" id="UP000664859"/>
    </source>
</evidence>
<evidence type="ECO:0000256" key="1">
    <source>
        <dbReference type="ARBA" id="ARBA00001962"/>
    </source>
</evidence>
<evidence type="ECO:0000256" key="2">
    <source>
        <dbReference type="ARBA" id="ARBA00022723"/>
    </source>
</evidence>
<keyword evidence="3" id="KW-0408">Iron</keyword>
<evidence type="ECO:0008006" key="6">
    <source>
        <dbReference type="Google" id="ProtNLM"/>
    </source>
</evidence>
<proteinExistence type="predicted"/>
<comment type="cofactor">
    <cofactor evidence="1">
        <name>Fe cation</name>
        <dbReference type="ChEBI" id="CHEBI:24875"/>
    </cofactor>
</comment>